<name>A0A0B4XQB3_9GAMM</name>
<reference evidence="9 10" key="1">
    <citation type="journal article" date="2012" name="J. Bacteriol.">
        <title>Genome sequence of an alkane-degrading bacterium, Alcanivorax pacificus type strain W11-5, isolated from deep sea sediment.</title>
        <authorList>
            <person name="Lai Q."/>
            <person name="Shao Z."/>
        </authorList>
    </citation>
    <scope>NUCLEOTIDE SEQUENCE [LARGE SCALE GENOMIC DNA]</scope>
    <source>
        <strain evidence="9 10">W11-5</strain>
    </source>
</reference>
<evidence type="ECO:0000256" key="5">
    <source>
        <dbReference type="HAMAP-Rule" id="MF_01114"/>
    </source>
</evidence>
<evidence type="ECO:0000313" key="9">
    <source>
        <dbReference type="EMBL" id="AJD48648.1"/>
    </source>
</evidence>
<sequence length="173" mass="19149">MIGDDIDGAGRRGTASAGDDPQARAAEMRRVALGMLGRREYARAELQQRLTRRFGEDAPVGALLDWLEAQRFLDDTRYAGMLVRSRIERGQGPLRIRQALQQNGVSNLLAEQALAEAGCDWFALAAETCRRRFGAGPPADLKDKARRLRFLQYRGFTADQCFEALDGDGAAFD</sequence>
<comment type="similarity">
    <text evidence="2 5">Belongs to the RecX family.</text>
</comment>
<evidence type="ECO:0000256" key="1">
    <source>
        <dbReference type="ARBA" id="ARBA00004496"/>
    </source>
</evidence>
<dbReference type="InterPro" id="IPR003783">
    <property type="entry name" value="Regulatory_RecX"/>
</dbReference>
<dbReference type="Pfam" id="PF21981">
    <property type="entry name" value="RecX_HTH3"/>
    <property type="match status" value="1"/>
</dbReference>
<dbReference type="InterPro" id="IPR053925">
    <property type="entry name" value="RecX_HTH_3rd"/>
</dbReference>
<accession>A0A0B4XQB3</accession>
<dbReference type="HOGENOM" id="CLU_066607_3_2_6"/>
<dbReference type="Proteomes" id="UP000006764">
    <property type="component" value="Chromosome"/>
</dbReference>
<evidence type="ECO:0000313" key="10">
    <source>
        <dbReference type="Proteomes" id="UP000006764"/>
    </source>
</evidence>
<dbReference type="RefSeq" id="WP_008737125.1">
    <property type="nucleotide sequence ID" value="NZ_CP004387.1"/>
</dbReference>
<dbReference type="AlphaFoldDB" id="A0A0B4XQB3"/>
<dbReference type="OrthoDB" id="7066780at2"/>
<dbReference type="EMBL" id="CP004387">
    <property type="protein sequence ID" value="AJD48648.1"/>
    <property type="molecule type" value="Genomic_DNA"/>
</dbReference>
<feature type="domain" description="RecX third three-helical" evidence="8">
    <location>
        <begin position="122"/>
        <end position="165"/>
    </location>
</feature>
<gene>
    <name evidence="5" type="primary">recX</name>
    <name evidence="9" type="ORF">S7S_11180</name>
</gene>
<evidence type="ECO:0000256" key="6">
    <source>
        <dbReference type="SAM" id="MobiDB-lite"/>
    </source>
</evidence>
<evidence type="ECO:0000256" key="4">
    <source>
        <dbReference type="ARBA" id="ARBA00022490"/>
    </source>
</evidence>
<feature type="domain" description="RecX second three-helical" evidence="7">
    <location>
        <begin position="74"/>
        <end position="114"/>
    </location>
</feature>
<organism evidence="9 10">
    <name type="scientific">Isoalcanivorax pacificus W11-5</name>
    <dbReference type="NCBI Taxonomy" id="391936"/>
    <lineage>
        <taxon>Bacteria</taxon>
        <taxon>Pseudomonadati</taxon>
        <taxon>Pseudomonadota</taxon>
        <taxon>Gammaproteobacteria</taxon>
        <taxon>Oceanospirillales</taxon>
        <taxon>Alcanivoracaceae</taxon>
        <taxon>Isoalcanivorax</taxon>
    </lineage>
</organism>
<evidence type="ECO:0000259" key="7">
    <source>
        <dbReference type="Pfam" id="PF02631"/>
    </source>
</evidence>
<keyword evidence="4 5" id="KW-0963">Cytoplasm</keyword>
<protein>
    <recommendedName>
        <fullName evidence="3 5">Regulatory protein RecX</fullName>
    </recommendedName>
</protein>
<dbReference type="InterPro" id="IPR053924">
    <property type="entry name" value="RecX_HTH_2nd"/>
</dbReference>
<dbReference type="PANTHER" id="PTHR33602">
    <property type="entry name" value="REGULATORY PROTEIN RECX FAMILY PROTEIN"/>
    <property type="match status" value="1"/>
</dbReference>
<dbReference type="STRING" id="391936.S7S_11180"/>
<dbReference type="GO" id="GO:0006282">
    <property type="term" value="P:regulation of DNA repair"/>
    <property type="evidence" value="ECO:0007669"/>
    <property type="project" value="UniProtKB-UniRule"/>
</dbReference>
<dbReference type="GO" id="GO:0005737">
    <property type="term" value="C:cytoplasm"/>
    <property type="evidence" value="ECO:0007669"/>
    <property type="project" value="UniProtKB-SubCell"/>
</dbReference>
<keyword evidence="10" id="KW-1185">Reference proteome</keyword>
<dbReference type="KEGG" id="apac:S7S_11180"/>
<proteinExistence type="inferred from homology"/>
<dbReference type="InterPro" id="IPR036388">
    <property type="entry name" value="WH-like_DNA-bd_sf"/>
</dbReference>
<dbReference type="HAMAP" id="MF_01114">
    <property type="entry name" value="RecX"/>
    <property type="match status" value="1"/>
</dbReference>
<comment type="subcellular location">
    <subcellularLocation>
        <location evidence="1 5">Cytoplasm</location>
    </subcellularLocation>
</comment>
<feature type="region of interest" description="Disordered" evidence="6">
    <location>
        <begin position="1"/>
        <end position="24"/>
    </location>
</feature>
<comment type="function">
    <text evidence="5">Modulates RecA activity.</text>
</comment>
<evidence type="ECO:0000256" key="2">
    <source>
        <dbReference type="ARBA" id="ARBA00009695"/>
    </source>
</evidence>
<evidence type="ECO:0000259" key="8">
    <source>
        <dbReference type="Pfam" id="PF21981"/>
    </source>
</evidence>
<evidence type="ECO:0000256" key="3">
    <source>
        <dbReference type="ARBA" id="ARBA00018111"/>
    </source>
</evidence>
<dbReference type="Gene3D" id="1.10.10.10">
    <property type="entry name" value="Winged helix-like DNA-binding domain superfamily/Winged helix DNA-binding domain"/>
    <property type="match status" value="3"/>
</dbReference>
<dbReference type="Pfam" id="PF02631">
    <property type="entry name" value="RecX_HTH2"/>
    <property type="match status" value="1"/>
</dbReference>
<dbReference type="PANTHER" id="PTHR33602:SF1">
    <property type="entry name" value="REGULATORY PROTEIN RECX FAMILY PROTEIN"/>
    <property type="match status" value="1"/>
</dbReference>